<dbReference type="PROSITE" id="PS51257">
    <property type="entry name" value="PROKAR_LIPOPROTEIN"/>
    <property type="match status" value="1"/>
</dbReference>
<dbReference type="AlphaFoldDB" id="A0A2P8DNH1"/>
<keyword evidence="3" id="KW-1185">Reference proteome</keyword>
<sequence>MKRSLFILLLGIVAILQACEGPMGPPGPPGPEGAPGIILVGEAFEANVDFTAQNGYLVNFDFTRAIEPSDVVLVFIRWETFNGNPVWRLLPQTVLFEEGVLIYNYDFTRNDFSVFMETTFDPAILDNSWTRNQRIRAVVVPADFASSRIDFTDYEAVMKLIGATEEDVIKIQPRN</sequence>
<keyword evidence="1" id="KW-0732">Signal</keyword>
<protein>
    <recommendedName>
        <fullName evidence="4">Collagen triple helix repeat protein</fullName>
    </recommendedName>
</protein>
<gene>
    <name evidence="2" type="ORF">CLV48_11844</name>
</gene>
<feature type="chain" id="PRO_5015142227" description="Collagen triple helix repeat protein" evidence="1">
    <location>
        <begin position="19"/>
        <end position="175"/>
    </location>
</feature>
<feature type="signal peptide" evidence="1">
    <location>
        <begin position="1"/>
        <end position="18"/>
    </location>
</feature>
<evidence type="ECO:0008006" key="4">
    <source>
        <dbReference type="Google" id="ProtNLM"/>
    </source>
</evidence>
<dbReference type="RefSeq" id="WP_106569013.1">
    <property type="nucleotide sequence ID" value="NZ_PYGF01000018.1"/>
</dbReference>
<accession>A0A2P8DNH1</accession>
<reference evidence="2 3" key="1">
    <citation type="submission" date="2018-03" db="EMBL/GenBank/DDBJ databases">
        <title>Genomic Encyclopedia of Archaeal and Bacterial Type Strains, Phase II (KMG-II): from individual species to whole genera.</title>
        <authorList>
            <person name="Goeker M."/>
        </authorList>
    </citation>
    <scope>NUCLEOTIDE SEQUENCE [LARGE SCALE GENOMIC DNA]</scope>
    <source>
        <strain evidence="2 3">DSM 28057</strain>
    </source>
</reference>
<evidence type="ECO:0000313" key="3">
    <source>
        <dbReference type="Proteomes" id="UP000240708"/>
    </source>
</evidence>
<evidence type="ECO:0000313" key="2">
    <source>
        <dbReference type="EMBL" id="PSK98757.1"/>
    </source>
</evidence>
<proteinExistence type="predicted"/>
<name>A0A2P8DNH1_9BACT</name>
<dbReference type="OrthoDB" id="1524444at2"/>
<organism evidence="2 3">
    <name type="scientific">Cecembia rubra</name>
    <dbReference type="NCBI Taxonomy" id="1485585"/>
    <lineage>
        <taxon>Bacteria</taxon>
        <taxon>Pseudomonadati</taxon>
        <taxon>Bacteroidota</taxon>
        <taxon>Cytophagia</taxon>
        <taxon>Cytophagales</taxon>
        <taxon>Cyclobacteriaceae</taxon>
        <taxon>Cecembia</taxon>
    </lineage>
</organism>
<comment type="caution">
    <text evidence="2">The sequence shown here is derived from an EMBL/GenBank/DDBJ whole genome shotgun (WGS) entry which is preliminary data.</text>
</comment>
<evidence type="ECO:0000256" key="1">
    <source>
        <dbReference type="SAM" id="SignalP"/>
    </source>
</evidence>
<dbReference type="EMBL" id="PYGF01000018">
    <property type="protein sequence ID" value="PSK98757.1"/>
    <property type="molecule type" value="Genomic_DNA"/>
</dbReference>
<dbReference type="Proteomes" id="UP000240708">
    <property type="component" value="Unassembled WGS sequence"/>
</dbReference>